<comment type="caution">
    <text evidence="4">The sequence shown here is derived from an EMBL/GenBank/DDBJ whole genome shotgun (WGS) entry which is preliminary data.</text>
</comment>
<evidence type="ECO:0000313" key="4">
    <source>
        <dbReference type="EMBL" id="OHA48106.1"/>
    </source>
</evidence>
<dbReference type="Proteomes" id="UP000177629">
    <property type="component" value="Unassembled WGS sequence"/>
</dbReference>
<dbReference type="PANTHER" id="PTHR36220:SF1">
    <property type="entry name" value="GAMMA TUBULIN COMPLEX COMPONENT C-TERMINAL DOMAIN-CONTAINING PROTEIN"/>
    <property type="match status" value="1"/>
</dbReference>
<dbReference type="PRINTS" id="PR01185">
    <property type="entry name" value="INTEGRINA"/>
</dbReference>
<proteinExistence type="predicted"/>
<evidence type="ECO:0000256" key="2">
    <source>
        <dbReference type="ARBA" id="ARBA00022737"/>
    </source>
</evidence>
<evidence type="ECO:0000256" key="1">
    <source>
        <dbReference type="ARBA" id="ARBA00022729"/>
    </source>
</evidence>
<dbReference type="InterPro" id="IPR028994">
    <property type="entry name" value="Integrin_alpha_N"/>
</dbReference>
<name>A0A1G2PIE5_9BACT</name>
<dbReference type="AlphaFoldDB" id="A0A1G2PIE5"/>
<evidence type="ECO:0000256" key="3">
    <source>
        <dbReference type="ARBA" id="ARBA00023180"/>
    </source>
</evidence>
<dbReference type="GO" id="GO:0008305">
    <property type="term" value="C:integrin complex"/>
    <property type="evidence" value="ECO:0007669"/>
    <property type="project" value="InterPro"/>
</dbReference>
<dbReference type="Gene3D" id="2.130.10.130">
    <property type="entry name" value="Integrin alpha, N-terminal"/>
    <property type="match status" value="4"/>
</dbReference>
<keyword evidence="1" id="KW-0732">Signal</keyword>
<dbReference type="GO" id="GO:0007155">
    <property type="term" value="P:cell adhesion"/>
    <property type="evidence" value="ECO:0007669"/>
    <property type="project" value="InterPro"/>
</dbReference>
<dbReference type="SUPFAM" id="SSF69318">
    <property type="entry name" value="Integrin alpha N-terminal domain"/>
    <property type="match status" value="2"/>
</dbReference>
<dbReference type="PANTHER" id="PTHR36220">
    <property type="entry name" value="UNNAMED PRODUCT"/>
    <property type="match status" value="1"/>
</dbReference>
<protein>
    <submittedName>
        <fullName evidence="4">Uncharacterized protein</fullName>
    </submittedName>
</protein>
<keyword evidence="2" id="KW-0677">Repeat</keyword>
<dbReference type="SMART" id="SM00191">
    <property type="entry name" value="Int_alpha"/>
    <property type="match status" value="7"/>
</dbReference>
<sequence>MTAPDGNATAIAHVQTTTGFRVYHCTNPTCGAGTTAQIATAEKCLCSPSVYTIIKGATGFPIITYGAGGFHLLRCTTNDCSVSSAKTFDVGALEAIWVPGSGPEADFPRFVASAGGVLKACGDANCTTIASQTTLPLVGTIASSSRYLRADGTPFFVTYQSAATNQIRVVDCMDELCTQQVSLDPISIPEGTSMRPPKASLTGDDSPFAFWNKTSSPTTYRILGNARRDPIIVQAFDDQFTDNSSNLLFGSLMLSSGQVSGWLTSHVLDTRTANGSALNTILWRGALAQILSWPPGTVLSHPSAASGDECGVSVSTGDVNGDGKADVIMGCDLDDVSLSGQGSAVVFLRKADNTGFEVGQVLTHPTPELNDYCGWSVTTGDVNGDGKADVVMGCILDNATTTDQGSAVVFLRKADNTGFEAGQVLAHPFPALSDQCGISVSTGDFNGDGKKDVAMGCNFDDISLSNQGSAVVFLRKADNTGFEAGQVLSHPSAQAGDQCGWSVTTGDVNQDNKADVVMGCYLDDASVTDQGSAVVFLRKADNTGFESGQVLVHPSAANDYCGRSVSTGDVNQDNKADVVMGCYLDDASVTDQGSAVVFLRKADNTGFEAGQVLLHPSPQNDQCGQSVSAGDINQDGRADVIMGCHIDNSSQGSVVVLFRNADNTGFESGQVLVHPSPGGGSQCGSSASSGDVNQDGRVDVVMGCTFDSGWGSAVVFTSTLSQGGRVRLQVASSNCSNGASDPPDCTNGVWADGPTASGADFLGPQGNPSAYFDDGVFGPDVSIQICPSGQNLNSTLCPHYNKRYFRYRVELCSNDCTTAGVISPTVNQIGISWAK</sequence>
<dbReference type="InterPro" id="IPR013517">
    <property type="entry name" value="FG-GAP"/>
</dbReference>
<keyword evidence="3" id="KW-0325">Glycoprotein</keyword>
<dbReference type="STRING" id="1802362.A2806_00505"/>
<evidence type="ECO:0000313" key="5">
    <source>
        <dbReference type="Proteomes" id="UP000177629"/>
    </source>
</evidence>
<reference evidence="4 5" key="1">
    <citation type="journal article" date="2016" name="Nat. Commun.">
        <title>Thousands of microbial genomes shed light on interconnected biogeochemical processes in an aquifer system.</title>
        <authorList>
            <person name="Anantharaman K."/>
            <person name="Brown C.T."/>
            <person name="Hug L.A."/>
            <person name="Sharon I."/>
            <person name="Castelle C.J."/>
            <person name="Probst A.J."/>
            <person name="Thomas B.C."/>
            <person name="Singh A."/>
            <person name="Wilkins M.J."/>
            <person name="Karaoz U."/>
            <person name="Brodie E.L."/>
            <person name="Williams K.H."/>
            <person name="Hubbard S.S."/>
            <person name="Banfield J.F."/>
        </authorList>
    </citation>
    <scope>NUCLEOTIDE SEQUENCE [LARGE SCALE GENOMIC DNA]</scope>
</reference>
<dbReference type="InterPro" id="IPR000413">
    <property type="entry name" value="Integrin_alpha"/>
</dbReference>
<organism evidence="4 5">
    <name type="scientific">Candidatus Terrybacteria bacterium RIFCSPHIGHO2_01_FULL_48_17</name>
    <dbReference type="NCBI Taxonomy" id="1802362"/>
    <lineage>
        <taxon>Bacteria</taxon>
        <taxon>Candidatus Terryibacteriota</taxon>
    </lineage>
</organism>
<dbReference type="EMBL" id="MHSS01000008">
    <property type="protein sequence ID" value="OHA48106.1"/>
    <property type="molecule type" value="Genomic_DNA"/>
</dbReference>
<dbReference type="InterPro" id="IPR013519">
    <property type="entry name" value="Int_alpha_beta-p"/>
</dbReference>
<dbReference type="Pfam" id="PF01839">
    <property type="entry name" value="FG-GAP"/>
    <property type="match status" value="5"/>
</dbReference>
<dbReference type="PROSITE" id="PS51470">
    <property type="entry name" value="FG_GAP"/>
    <property type="match status" value="2"/>
</dbReference>
<accession>A0A1G2PIE5</accession>
<gene>
    <name evidence="4" type="ORF">A2806_00505</name>
</gene>